<sequence length="192" mass="20115">MAFSSKLPASSMDVSMPPMLVSSGSLSVSLYPLGSQKENSAASSQSTKGKKRNRGLIRPDSSHASSSTPPSVGVGNASISQPTVPTPPPEIMGSTPHSPAPFPVKTTTRPSLGEMLARAAKTKFSPLPTLNTLKRTSHMAIVPSVIKVALPPSSFTVSTQLPTKTEKMQVDGARAISFTDSPSELGSRHYDQ</sequence>
<proteinExistence type="predicted"/>
<dbReference type="EMBL" id="JAUESC010000385">
    <property type="protein sequence ID" value="KAK0579532.1"/>
    <property type="molecule type" value="Genomic_DNA"/>
</dbReference>
<protein>
    <submittedName>
        <fullName evidence="2">Uncharacterized protein</fullName>
    </submittedName>
</protein>
<keyword evidence="3" id="KW-1185">Reference proteome</keyword>
<accession>A0AA39RSL8</accession>
<dbReference type="Proteomes" id="UP001168877">
    <property type="component" value="Unassembled WGS sequence"/>
</dbReference>
<gene>
    <name evidence="2" type="ORF">LWI29_027551</name>
</gene>
<evidence type="ECO:0000313" key="3">
    <source>
        <dbReference type="Proteomes" id="UP001168877"/>
    </source>
</evidence>
<feature type="region of interest" description="Disordered" evidence="1">
    <location>
        <begin position="166"/>
        <end position="192"/>
    </location>
</feature>
<name>A0AA39RSL8_ACESA</name>
<feature type="compositionally biased region" description="Low complexity" evidence="1">
    <location>
        <begin position="62"/>
        <end position="71"/>
    </location>
</feature>
<reference evidence="2" key="1">
    <citation type="journal article" date="2022" name="Plant J.">
        <title>Strategies of tolerance reflected in two North American maple genomes.</title>
        <authorList>
            <person name="McEvoy S.L."/>
            <person name="Sezen U.U."/>
            <person name="Trouern-Trend A."/>
            <person name="McMahon S.M."/>
            <person name="Schaberg P.G."/>
            <person name="Yang J."/>
            <person name="Wegrzyn J.L."/>
            <person name="Swenson N.G."/>
        </authorList>
    </citation>
    <scope>NUCLEOTIDE SEQUENCE</scope>
    <source>
        <strain evidence="2">NS2018</strain>
    </source>
</reference>
<feature type="compositionally biased region" description="Low complexity" evidence="1">
    <location>
        <begin position="14"/>
        <end position="35"/>
    </location>
</feature>
<comment type="caution">
    <text evidence="2">The sequence shown here is derived from an EMBL/GenBank/DDBJ whole genome shotgun (WGS) entry which is preliminary data.</text>
</comment>
<dbReference type="AlphaFoldDB" id="A0AA39RSL8"/>
<feature type="region of interest" description="Disordered" evidence="1">
    <location>
        <begin position="1"/>
        <end position="110"/>
    </location>
</feature>
<evidence type="ECO:0000256" key="1">
    <source>
        <dbReference type="SAM" id="MobiDB-lite"/>
    </source>
</evidence>
<reference evidence="2" key="2">
    <citation type="submission" date="2023-06" db="EMBL/GenBank/DDBJ databases">
        <authorList>
            <person name="Swenson N.G."/>
            <person name="Wegrzyn J.L."/>
            <person name="Mcevoy S.L."/>
        </authorList>
    </citation>
    <scope>NUCLEOTIDE SEQUENCE</scope>
    <source>
        <strain evidence="2">NS2018</strain>
        <tissue evidence="2">Leaf</tissue>
    </source>
</reference>
<organism evidence="2 3">
    <name type="scientific">Acer saccharum</name>
    <name type="common">Sugar maple</name>
    <dbReference type="NCBI Taxonomy" id="4024"/>
    <lineage>
        <taxon>Eukaryota</taxon>
        <taxon>Viridiplantae</taxon>
        <taxon>Streptophyta</taxon>
        <taxon>Embryophyta</taxon>
        <taxon>Tracheophyta</taxon>
        <taxon>Spermatophyta</taxon>
        <taxon>Magnoliopsida</taxon>
        <taxon>eudicotyledons</taxon>
        <taxon>Gunneridae</taxon>
        <taxon>Pentapetalae</taxon>
        <taxon>rosids</taxon>
        <taxon>malvids</taxon>
        <taxon>Sapindales</taxon>
        <taxon>Sapindaceae</taxon>
        <taxon>Hippocastanoideae</taxon>
        <taxon>Acereae</taxon>
        <taxon>Acer</taxon>
    </lineage>
</organism>
<evidence type="ECO:0000313" key="2">
    <source>
        <dbReference type="EMBL" id="KAK0579532.1"/>
    </source>
</evidence>
<feature type="compositionally biased region" description="Polar residues" evidence="1">
    <location>
        <begin position="36"/>
        <end position="47"/>
    </location>
</feature>